<evidence type="ECO:0000256" key="6">
    <source>
        <dbReference type="ARBA" id="ARBA00023098"/>
    </source>
</evidence>
<dbReference type="PROSITE" id="PS00101">
    <property type="entry name" value="HEXAPEP_TRANSFERASES"/>
    <property type="match status" value="2"/>
</dbReference>
<dbReference type="EMBL" id="CP141614">
    <property type="protein sequence ID" value="WRP13349.1"/>
    <property type="molecule type" value="Genomic_DNA"/>
</dbReference>
<keyword evidence="2" id="KW-0444">Lipid biosynthesis</keyword>
<evidence type="ECO:0000313" key="9">
    <source>
        <dbReference type="EMBL" id="WRP13349.1"/>
    </source>
</evidence>
<keyword evidence="10" id="KW-1185">Reference proteome</keyword>
<dbReference type="Gene3D" id="2.160.10.10">
    <property type="entry name" value="Hexapeptide repeat proteins"/>
    <property type="match status" value="1"/>
</dbReference>
<protein>
    <submittedName>
        <fullName evidence="9">DapH/DapD/GlmU-related protein</fullName>
    </submittedName>
</protein>
<keyword evidence="1" id="KW-0963">Cytoplasm</keyword>
<evidence type="ECO:0000259" key="8">
    <source>
        <dbReference type="Pfam" id="PF13720"/>
    </source>
</evidence>
<dbReference type="InterPro" id="IPR011004">
    <property type="entry name" value="Trimer_LpxA-like_sf"/>
</dbReference>
<dbReference type="RefSeq" id="WP_324667594.1">
    <property type="nucleotide sequence ID" value="NZ_CP141614.1"/>
</dbReference>
<accession>A0ABZ1BKW7</accession>
<evidence type="ECO:0000256" key="5">
    <source>
        <dbReference type="ARBA" id="ARBA00022737"/>
    </source>
</evidence>
<dbReference type="Pfam" id="PF14602">
    <property type="entry name" value="Hexapep_2"/>
    <property type="match status" value="1"/>
</dbReference>
<sequence length="262" mass="27109">MRGSARAPGIHPTALVEDGAKVHPDAIVGPMAWVASGAVIGAGARIGARAVVGPGVRVGEASLVDTGAVVGHVAQPSAEPSVEIGRGAQVREYAVVEPGHTTPTWIADFAFVMGRTRIGAGSRIGERAVVTHGSIVGADACLEAGAVVGGLALVEHGVVVGQGAMVAAMSRVVRPVPPFVLVHGAPARPVGLNVVGLRRSGARPDARLALQRAFRLLFRSGLSLDEAERRLSAERAEWPELDRLLAFLRRYGSPGEAPPERR</sequence>
<dbReference type="SUPFAM" id="SSF51161">
    <property type="entry name" value="Trimeric LpxA-like enzymes"/>
    <property type="match status" value="1"/>
</dbReference>
<dbReference type="InterPro" id="IPR001451">
    <property type="entry name" value="Hexapep"/>
</dbReference>
<keyword evidence="5" id="KW-0677">Repeat</keyword>
<evidence type="ECO:0000313" key="10">
    <source>
        <dbReference type="Proteomes" id="UP001333102"/>
    </source>
</evidence>
<organism evidence="9 10">
    <name type="scientific">Geochorda subterranea</name>
    <dbReference type="NCBI Taxonomy" id="3109564"/>
    <lineage>
        <taxon>Bacteria</taxon>
        <taxon>Bacillati</taxon>
        <taxon>Bacillota</taxon>
        <taxon>Limnochordia</taxon>
        <taxon>Limnochordales</taxon>
        <taxon>Geochordaceae</taxon>
        <taxon>Geochorda</taxon>
    </lineage>
</organism>
<keyword evidence="6" id="KW-0443">Lipid metabolism</keyword>
<name>A0ABZ1BKW7_9FIRM</name>
<dbReference type="Gene3D" id="1.20.1180.10">
    <property type="entry name" value="Udp N-acetylglucosamine O-acyltransferase, C-terminal domain"/>
    <property type="match status" value="1"/>
</dbReference>
<dbReference type="InterPro" id="IPR037157">
    <property type="entry name" value="Acetyltransf_C_sf"/>
</dbReference>
<dbReference type="InterPro" id="IPR018357">
    <property type="entry name" value="Hexapep_transf_CS"/>
</dbReference>
<dbReference type="PANTHER" id="PTHR43480:SF1">
    <property type="entry name" value="ACYL-[ACYL-CARRIER-PROTEIN]--UDP-N-ACETYLGLUCOSAMINE O-ACYLTRANSFERASE, MITOCHONDRIAL-RELATED"/>
    <property type="match status" value="1"/>
</dbReference>
<proteinExistence type="predicted"/>
<keyword evidence="3" id="KW-0441">Lipid A biosynthesis</keyword>
<keyword evidence="4" id="KW-0808">Transferase</keyword>
<dbReference type="Pfam" id="PF13720">
    <property type="entry name" value="Acetyltransf_11"/>
    <property type="match status" value="1"/>
</dbReference>
<gene>
    <name evidence="9" type="ORF">VLY81_07765</name>
</gene>
<dbReference type="Proteomes" id="UP001333102">
    <property type="component" value="Chromosome"/>
</dbReference>
<dbReference type="Pfam" id="PF00132">
    <property type="entry name" value="Hexapep"/>
    <property type="match status" value="1"/>
</dbReference>
<evidence type="ECO:0000256" key="2">
    <source>
        <dbReference type="ARBA" id="ARBA00022516"/>
    </source>
</evidence>
<keyword evidence="7" id="KW-0012">Acyltransferase</keyword>
<evidence type="ECO:0000256" key="3">
    <source>
        <dbReference type="ARBA" id="ARBA00022556"/>
    </source>
</evidence>
<dbReference type="InterPro" id="IPR010137">
    <property type="entry name" value="Lipid_A_LpxA"/>
</dbReference>
<feature type="domain" description="UDP N-acetylglucosamine O-acyltransferase C-terminal" evidence="8">
    <location>
        <begin position="176"/>
        <end position="250"/>
    </location>
</feature>
<reference evidence="10" key="1">
    <citation type="submission" date="2023-12" db="EMBL/GenBank/DDBJ databases">
        <title>Novel isolates from deep terrestrial aquifers shed light on the physiology and ecology of the class Limnochordia.</title>
        <authorList>
            <person name="Karnachuk O.V."/>
            <person name="Lukina A.P."/>
            <person name="Avakyan M.R."/>
            <person name="Kadnikov V."/>
            <person name="Begmatov S."/>
            <person name="Beletsky A.V."/>
            <person name="Mardanov A.V."/>
            <person name="Ravin N.V."/>
        </authorList>
    </citation>
    <scope>NUCLEOTIDE SEQUENCE [LARGE SCALE GENOMIC DNA]</scope>
    <source>
        <strain evidence="10">LN</strain>
    </source>
</reference>
<evidence type="ECO:0000256" key="1">
    <source>
        <dbReference type="ARBA" id="ARBA00022490"/>
    </source>
</evidence>
<evidence type="ECO:0000256" key="7">
    <source>
        <dbReference type="ARBA" id="ARBA00023315"/>
    </source>
</evidence>
<dbReference type="InterPro" id="IPR029098">
    <property type="entry name" value="Acetyltransf_C"/>
</dbReference>
<dbReference type="PANTHER" id="PTHR43480">
    <property type="entry name" value="ACYL-[ACYL-CARRIER-PROTEIN]--UDP-N-ACETYLGLUCOSAMINE O-ACYLTRANSFERASE"/>
    <property type="match status" value="1"/>
</dbReference>
<evidence type="ECO:0000256" key="4">
    <source>
        <dbReference type="ARBA" id="ARBA00022679"/>
    </source>
</evidence>